<dbReference type="Proteomes" id="UP000636505">
    <property type="component" value="Unassembled WGS sequence"/>
</dbReference>
<gene>
    <name evidence="1" type="ORF">IQ241_14405</name>
</gene>
<comment type="caution">
    <text evidence="1">The sequence shown here is derived from an EMBL/GenBank/DDBJ whole genome shotgun (WGS) entry which is preliminary data.</text>
</comment>
<dbReference type="Pfam" id="PF09655">
    <property type="entry name" value="Nitr_red_assoc"/>
    <property type="match status" value="1"/>
</dbReference>
<dbReference type="NCBIfam" id="TIGR02664">
    <property type="entry name" value="nitr_red_assoc"/>
    <property type="match status" value="1"/>
</dbReference>
<evidence type="ECO:0000313" key="2">
    <source>
        <dbReference type="Proteomes" id="UP000636505"/>
    </source>
</evidence>
<reference evidence="1" key="1">
    <citation type="submission" date="2020-10" db="EMBL/GenBank/DDBJ databases">
        <authorList>
            <person name="Castelo-Branco R."/>
            <person name="Eusebio N."/>
            <person name="Adriana R."/>
            <person name="Vieira A."/>
            <person name="Brugerolle De Fraissinette N."/>
            <person name="Rezende De Castro R."/>
            <person name="Schneider M.P."/>
            <person name="Vasconcelos V."/>
            <person name="Leao P.N."/>
        </authorList>
    </citation>
    <scope>NUCLEOTIDE SEQUENCE</scope>
    <source>
        <strain evidence="1">LEGE 07310</strain>
    </source>
</reference>
<organism evidence="1 2">
    <name type="scientific">Vasconcelosia minhoensis LEGE 07310</name>
    <dbReference type="NCBI Taxonomy" id="915328"/>
    <lineage>
        <taxon>Bacteria</taxon>
        <taxon>Bacillati</taxon>
        <taxon>Cyanobacteriota</taxon>
        <taxon>Cyanophyceae</taxon>
        <taxon>Nodosilineales</taxon>
        <taxon>Cymatolegaceae</taxon>
        <taxon>Vasconcelosia</taxon>
        <taxon>Vasconcelosia minhoensis</taxon>
    </lineage>
</organism>
<proteinExistence type="predicted"/>
<protein>
    <submittedName>
        <fullName evidence="1">Nitrate reductase associated protein</fullName>
    </submittedName>
</protein>
<keyword evidence="2" id="KW-1185">Reference proteome</keyword>
<name>A0A8J7DD80_9CYAN</name>
<evidence type="ECO:0000313" key="1">
    <source>
        <dbReference type="EMBL" id="MBE9078473.1"/>
    </source>
</evidence>
<dbReference type="InterPro" id="IPR013481">
    <property type="entry name" value="NarM"/>
</dbReference>
<dbReference type="AlphaFoldDB" id="A0A8J7DD80"/>
<sequence length="152" mass="17591">MSEPFFQFEQDFIDSLRCVPMQVRLKLDTCGVKLKLEHWNHFTPAQKQHLVQQPCQSAAEVTRYRQQLQEFVTQQAGAPAKSLEIEPHPPWLDPATVPEVVREQARAHEIVLPVEQWAELTPLQRFALIKLSRSSHENRNFLPAVKEFGLRG</sequence>
<accession>A0A8J7DD80</accession>
<dbReference type="EMBL" id="JADEXG010000033">
    <property type="protein sequence ID" value="MBE9078473.1"/>
    <property type="molecule type" value="Genomic_DNA"/>
</dbReference>